<evidence type="ECO:0000256" key="1">
    <source>
        <dbReference type="PROSITE-ProRule" id="PRU00339"/>
    </source>
</evidence>
<proteinExistence type="predicted"/>
<dbReference type="Proteomes" id="UP000214684">
    <property type="component" value="Unassembled WGS sequence"/>
</dbReference>
<dbReference type="InterPro" id="IPR011990">
    <property type="entry name" value="TPR-like_helical_dom_sf"/>
</dbReference>
<dbReference type="RefSeq" id="WP_089479355.1">
    <property type="nucleotide sequence ID" value="NZ_MUGS01000014.1"/>
</dbReference>
<evidence type="ECO:0000313" key="2">
    <source>
        <dbReference type="EMBL" id="OXG07130.1"/>
    </source>
</evidence>
<dbReference type="PROSITE" id="PS50005">
    <property type="entry name" value="TPR"/>
    <property type="match status" value="1"/>
</dbReference>
<dbReference type="Gene3D" id="1.25.40.10">
    <property type="entry name" value="Tetratricopeptide repeat domain"/>
    <property type="match status" value="1"/>
</dbReference>
<evidence type="ECO:0000313" key="3">
    <source>
        <dbReference type="Proteomes" id="UP000214684"/>
    </source>
</evidence>
<reference evidence="2 3" key="1">
    <citation type="submission" date="2016-11" db="EMBL/GenBank/DDBJ databases">
        <title>Whole genomes of Flavobacteriaceae.</title>
        <authorList>
            <person name="Stine C."/>
            <person name="Li C."/>
            <person name="Tadesse D."/>
        </authorList>
    </citation>
    <scope>NUCLEOTIDE SEQUENCE [LARGE SCALE GENOMIC DNA]</scope>
    <source>
        <strain evidence="2 3">DSM 24704</strain>
    </source>
</reference>
<comment type="caution">
    <text evidence="2">The sequence shown here is derived from an EMBL/GenBank/DDBJ whole genome shotgun (WGS) entry which is preliminary data.</text>
</comment>
<keyword evidence="1" id="KW-0802">TPR repeat</keyword>
<sequence length="258" mass="30445">MENKEVKKILRDAKYSRDNGDFANALALLHALNNAFPAQATYRYLLAVTYYEGRNLEAALLYAREALAIDEKHKETYELLGDIYTKLEDKNLAEENYLYAYQIDPEYTFVEEKLVNLYLKKENYDAVVKICDNMMRYIPIDISTVKSRGLTMIYYGALIKKGMALIYLKKYPEAIDALIYLIEFDKITKSPWSEDLYSFLDRDEYISLFKMCFKLKNEEKTTEYKTIITEHYNVTQEEITALEKEAENDIMMPQQKKW</sequence>
<accession>A0A227PB54</accession>
<dbReference type="AlphaFoldDB" id="A0A227PB54"/>
<dbReference type="SUPFAM" id="SSF48452">
    <property type="entry name" value="TPR-like"/>
    <property type="match status" value="1"/>
</dbReference>
<protein>
    <submittedName>
        <fullName evidence="2">Uncharacterized protein</fullName>
    </submittedName>
</protein>
<name>A0A227PB54_9FLAO</name>
<keyword evidence="3" id="KW-1185">Reference proteome</keyword>
<feature type="repeat" description="TPR" evidence="1">
    <location>
        <begin position="74"/>
        <end position="107"/>
    </location>
</feature>
<organism evidence="2 3">
    <name type="scientific">Flavobacterium araucananum</name>
    <dbReference type="NCBI Taxonomy" id="946678"/>
    <lineage>
        <taxon>Bacteria</taxon>
        <taxon>Pseudomonadati</taxon>
        <taxon>Bacteroidota</taxon>
        <taxon>Flavobacteriia</taxon>
        <taxon>Flavobacteriales</taxon>
        <taxon>Flavobacteriaceae</taxon>
        <taxon>Flavobacterium</taxon>
    </lineage>
</organism>
<dbReference type="OrthoDB" id="9810596at2"/>
<dbReference type="InterPro" id="IPR019734">
    <property type="entry name" value="TPR_rpt"/>
</dbReference>
<dbReference type="SMART" id="SM00028">
    <property type="entry name" value="TPR"/>
    <property type="match status" value="3"/>
</dbReference>
<dbReference type="EMBL" id="MUGS01000014">
    <property type="protein sequence ID" value="OXG07130.1"/>
    <property type="molecule type" value="Genomic_DNA"/>
</dbReference>
<gene>
    <name evidence="2" type="ORF">B0A64_09980</name>
</gene>